<dbReference type="PROSITE" id="PS50082">
    <property type="entry name" value="WD_REPEATS_2"/>
    <property type="match status" value="1"/>
</dbReference>
<organism evidence="2 3">
    <name type="scientific">Brachybacterium epidermidis</name>
    <dbReference type="NCBI Taxonomy" id="2781983"/>
    <lineage>
        <taxon>Bacteria</taxon>
        <taxon>Bacillati</taxon>
        <taxon>Actinomycetota</taxon>
        <taxon>Actinomycetes</taxon>
        <taxon>Micrococcales</taxon>
        <taxon>Dermabacteraceae</taxon>
        <taxon>Brachybacterium</taxon>
    </lineage>
</organism>
<dbReference type="InterPro" id="IPR015943">
    <property type="entry name" value="WD40/YVTN_repeat-like_dom_sf"/>
</dbReference>
<comment type="caution">
    <text evidence="2">The sequence shown here is derived from an EMBL/GenBank/DDBJ whole genome shotgun (WGS) entry which is preliminary data.</text>
</comment>
<evidence type="ECO:0000313" key="3">
    <source>
        <dbReference type="Proteomes" id="UP000644727"/>
    </source>
</evidence>
<dbReference type="Gene3D" id="2.130.10.10">
    <property type="entry name" value="YVTN repeat-like/Quinoprotein amine dehydrogenase"/>
    <property type="match status" value="2"/>
</dbReference>
<dbReference type="RefSeq" id="WP_348981853.1">
    <property type="nucleotide sequence ID" value="NZ_JADEYR010000002.1"/>
</dbReference>
<reference evidence="2 3" key="1">
    <citation type="submission" date="2020-10" db="EMBL/GenBank/DDBJ databases">
        <title>Draft genome and description of Brachybacterium epidermidis sp nov.</title>
        <authorList>
            <person name="Boxberger M."/>
            <person name="La Scola B."/>
        </authorList>
    </citation>
    <scope>NUCLEOTIDE SEQUENCE [LARGE SCALE GENOMIC DNA]</scope>
    <source>
        <strain evidence="2 3">Marseille-Q2903</strain>
    </source>
</reference>
<evidence type="ECO:0000313" key="2">
    <source>
        <dbReference type="EMBL" id="MBE9403295.1"/>
    </source>
</evidence>
<protein>
    <submittedName>
        <fullName evidence="2">WD40 repeat domain-containing protein</fullName>
    </submittedName>
</protein>
<dbReference type="PANTHER" id="PTHR19879:SF9">
    <property type="entry name" value="TRANSCRIPTION INITIATION FACTOR TFIID SUBUNIT 5"/>
    <property type="match status" value="1"/>
</dbReference>
<gene>
    <name evidence="2" type="ORF">IOE58_03510</name>
</gene>
<dbReference type="SUPFAM" id="SSF82171">
    <property type="entry name" value="DPP6 N-terminal domain-like"/>
    <property type="match status" value="1"/>
</dbReference>
<keyword evidence="1" id="KW-0853">WD repeat</keyword>
<name>A0ABR9VYM9_9MICO</name>
<dbReference type="Pfam" id="PF00400">
    <property type="entry name" value="WD40"/>
    <property type="match status" value="1"/>
</dbReference>
<keyword evidence="3" id="KW-1185">Reference proteome</keyword>
<accession>A0ABR9VYM9</accession>
<proteinExistence type="predicted"/>
<feature type="repeat" description="WD" evidence="1">
    <location>
        <begin position="100"/>
        <end position="126"/>
    </location>
</feature>
<dbReference type="EMBL" id="JADEYR010000002">
    <property type="protein sequence ID" value="MBE9403295.1"/>
    <property type="molecule type" value="Genomic_DNA"/>
</dbReference>
<evidence type="ECO:0000256" key="1">
    <source>
        <dbReference type="PROSITE-ProRule" id="PRU00221"/>
    </source>
</evidence>
<dbReference type="PANTHER" id="PTHR19879">
    <property type="entry name" value="TRANSCRIPTION INITIATION FACTOR TFIID"/>
    <property type="match status" value="1"/>
</dbReference>
<dbReference type="Proteomes" id="UP000644727">
    <property type="component" value="Unassembled WGS sequence"/>
</dbReference>
<dbReference type="SMART" id="SM00320">
    <property type="entry name" value="WD40"/>
    <property type="match status" value="5"/>
</dbReference>
<dbReference type="InterPro" id="IPR001680">
    <property type="entry name" value="WD40_rpt"/>
</dbReference>
<sequence length="316" mass="32083">MLAPVGLAVSPDGAMIAANAGRGRKATGASETAGTVLWNASDGLVTRRFDNDLSGAIAWSPDGSLLAVGGPQHIELTSPDGEVLWTLDGHGPRLEGLGRSSIHALSFSTDGSTLASVGPDGTVRLWTGIGSGCAPAPVLDVRSLLPLSLSISPDDTTLAVCGTAAPVQLWNLGTAERISQVEGPEFAPRAVAHTPDGTVLIGTGIPAESTADSPEEARLYALSPSGDLQEAPRPPGLAADTIAVTADGSRVAVGSTTDIQVMVWDRSTGQHENLPRATGATGPLAWSPDGSVLYGASASQGVIAWDGTTWTTLETP</sequence>